<dbReference type="Pfam" id="PF22106">
    <property type="entry name" value="NGO1945_C"/>
    <property type="match status" value="1"/>
</dbReference>
<feature type="domain" description="Putative DNA-binding" evidence="1">
    <location>
        <begin position="8"/>
        <end position="94"/>
    </location>
</feature>
<accession>A0A2W4RBJ1</accession>
<evidence type="ECO:0000259" key="2">
    <source>
        <dbReference type="Pfam" id="PF22106"/>
    </source>
</evidence>
<comment type="caution">
    <text evidence="3">The sequence shown here is derived from an EMBL/GenBank/DDBJ whole genome shotgun (WGS) entry which is preliminary data.</text>
</comment>
<dbReference type="InterPro" id="IPR054098">
    <property type="entry name" value="NGO1945-like_C"/>
</dbReference>
<gene>
    <name evidence="3" type="ORF">DM484_15150</name>
</gene>
<dbReference type="InterPro" id="IPR044922">
    <property type="entry name" value="DUF2063_N_sf"/>
</dbReference>
<name>A0A2W4RBJ1_9GAMM</name>
<evidence type="ECO:0000259" key="1">
    <source>
        <dbReference type="Pfam" id="PF09836"/>
    </source>
</evidence>
<dbReference type="Proteomes" id="UP000249396">
    <property type="component" value="Unassembled WGS sequence"/>
</dbReference>
<protein>
    <submittedName>
        <fullName evidence="3">DUF2063 domain-containing protein</fullName>
    </submittedName>
</protein>
<dbReference type="Pfam" id="PF09836">
    <property type="entry name" value="DUF2063"/>
    <property type="match status" value="1"/>
</dbReference>
<dbReference type="InterPro" id="IPR018640">
    <property type="entry name" value="DUF2063"/>
</dbReference>
<dbReference type="AlphaFoldDB" id="A0A2W4RBJ1"/>
<feature type="domain" description="NGO1945-like C-terminal" evidence="2">
    <location>
        <begin position="147"/>
        <end position="242"/>
    </location>
</feature>
<dbReference type="Gene3D" id="1.10.150.690">
    <property type="entry name" value="DUF2063"/>
    <property type="match status" value="1"/>
</dbReference>
<organism evidence="3 4">
    <name type="scientific">Candidatus Methylumidiphilus alinenensis</name>
    <dbReference type="NCBI Taxonomy" id="2202197"/>
    <lineage>
        <taxon>Bacteria</taxon>
        <taxon>Pseudomonadati</taxon>
        <taxon>Pseudomonadota</taxon>
        <taxon>Gammaproteobacteria</taxon>
        <taxon>Methylococcales</taxon>
        <taxon>Candidatus Methylumidiphilus</taxon>
    </lineage>
</organism>
<evidence type="ECO:0000313" key="4">
    <source>
        <dbReference type="Proteomes" id="UP000249396"/>
    </source>
</evidence>
<proteinExistence type="predicted"/>
<reference evidence="3 4" key="1">
    <citation type="journal article" date="2018" name="Aquat. Microb. Ecol.">
        <title>Gammaproteobacterial methanotrophs dominate.</title>
        <authorList>
            <person name="Rissanen A.J."/>
            <person name="Saarenheimo J."/>
            <person name="Tiirola M."/>
            <person name="Peura S."/>
            <person name="Aalto S.L."/>
            <person name="Karvinen A."/>
            <person name="Nykanen H."/>
        </authorList>
    </citation>
    <scope>NUCLEOTIDE SEQUENCE [LARGE SCALE GENOMIC DNA]</scope>
    <source>
        <strain evidence="3">AMbin10</strain>
    </source>
</reference>
<dbReference type="EMBL" id="QJPH01000341">
    <property type="protein sequence ID" value="PZN77218.1"/>
    <property type="molecule type" value="Genomic_DNA"/>
</dbReference>
<sequence length="251" mass="28497">MAKPNFQQIQYAFAAHIRDPGHNPAPPGLKPERVAMYRELFFNNMMNFIGSGFPVLKELLDEAHWLELMQDFFAHHRSTTPYFSGFPEEFLAFLSNERVGHPEDPPFLLELAHYEWVELALSIAEGEAPLASPQLEENPLQCSISLSEVAWPLAYRFPVQRIGKDYQPWEAPAETTCVVAYRNREDEVRFMEVNPPTFRLLQILQTEGATLAQECLLQIAQELGVTDPEPILKYGSDILLDLGQRGVVGVV</sequence>
<evidence type="ECO:0000313" key="3">
    <source>
        <dbReference type="EMBL" id="PZN77218.1"/>
    </source>
</evidence>
<dbReference type="Gene3D" id="3.90.930.50">
    <property type="match status" value="1"/>
</dbReference>